<organism evidence="1 2">
    <name type="scientific">Leptospira biflexa serovar Patoc (strain Patoc 1 / ATCC 23582 / Paris)</name>
    <dbReference type="NCBI Taxonomy" id="456481"/>
    <lineage>
        <taxon>Bacteria</taxon>
        <taxon>Pseudomonadati</taxon>
        <taxon>Spirochaetota</taxon>
        <taxon>Spirochaetia</taxon>
        <taxon>Leptospirales</taxon>
        <taxon>Leptospiraceae</taxon>
        <taxon>Leptospira</taxon>
    </lineage>
</organism>
<evidence type="ECO:0000313" key="2">
    <source>
        <dbReference type="Proteomes" id="UP000001847"/>
    </source>
</evidence>
<dbReference type="KEGG" id="lbi:LEPBI_I0427"/>
<dbReference type="Proteomes" id="UP000001847">
    <property type="component" value="Chromosome I"/>
</dbReference>
<accession>B0SK13</accession>
<proteinExistence type="predicted"/>
<protein>
    <submittedName>
        <fullName evidence="1">Uncharacterized protein</fullName>
    </submittedName>
</protein>
<keyword evidence="2" id="KW-1185">Reference proteome</keyword>
<dbReference type="HOGENOM" id="CLU_2916986_0_0_12"/>
<name>B0SK13_LEPBP</name>
<sequence length="61" mass="7091">MFKKGIKYRIADFDINEIRMDKRKAVIDLAGQTSSTQRIIYIIDPEMNAPLYDAVKKKDTL</sequence>
<dbReference type="AlphaFoldDB" id="B0SK13"/>
<gene>
    <name evidence="1" type="ordered locus">LEPBI_I0427</name>
</gene>
<dbReference type="EMBL" id="CP000786">
    <property type="protein sequence ID" value="ABZ96569.1"/>
    <property type="molecule type" value="Genomic_DNA"/>
</dbReference>
<evidence type="ECO:0000313" key="1">
    <source>
        <dbReference type="EMBL" id="ABZ96569.1"/>
    </source>
</evidence>
<dbReference type="STRING" id="456481.LEPBI_I0427"/>
<reference evidence="1 2" key="1">
    <citation type="journal article" date="2008" name="PLoS ONE">
        <title>Genome sequence of the saprophyte Leptospira biflexa provides insights into the evolution of Leptospira and the pathogenesis of leptospirosis.</title>
        <authorList>
            <person name="Picardeau M."/>
            <person name="Bulach D.M."/>
            <person name="Bouchier C."/>
            <person name="Zuerner R.L."/>
            <person name="Zidane N."/>
            <person name="Wilson P.J."/>
            <person name="Creno S."/>
            <person name="Kuczek E.S."/>
            <person name="Bommezzadri S."/>
            <person name="Davis J.C."/>
            <person name="McGrath A."/>
            <person name="Johnson M.J."/>
            <person name="Boursaux-Eude C."/>
            <person name="Seemann T."/>
            <person name="Rouy Z."/>
            <person name="Coppel R.L."/>
            <person name="Rood J.I."/>
            <person name="Lajus A."/>
            <person name="Davies J.K."/>
            <person name="Medigue C."/>
            <person name="Adler B."/>
        </authorList>
    </citation>
    <scope>NUCLEOTIDE SEQUENCE [LARGE SCALE GENOMIC DNA]</scope>
    <source>
        <strain evidence="2">Patoc 1 / ATCC 23582 / Paris</strain>
    </source>
</reference>